<dbReference type="AlphaFoldDB" id="A0A9X1VYF7"/>
<name>A0A9X1VYF7_9BURK</name>
<accession>A0A9X1VYF7</accession>
<dbReference type="InterPro" id="IPR026866">
    <property type="entry name" value="CR006_AAA"/>
</dbReference>
<feature type="compositionally biased region" description="Basic and acidic residues" evidence="2">
    <location>
        <begin position="32"/>
        <end position="49"/>
    </location>
</feature>
<proteinExistence type="predicted"/>
<dbReference type="RefSeq" id="WP_243309545.1">
    <property type="nucleotide sequence ID" value="NZ_JALGBI010000003.1"/>
</dbReference>
<evidence type="ECO:0000313" key="5">
    <source>
        <dbReference type="Proteomes" id="UP001139447"/>
    </source>
</evidence>
<comment type="caution">
    <text evidence="4">The sequence shown here is derived from an EMBL/GenBank/DDBJ whole genome shotgun (WGS) entry which is preliminary data.</text>
</comment>
<protein>
    <submittedName>
        <fullName evidence="4">AAA family ATPase</fullName>
    </submittedName>
</protein>
<feature type="region of interest" description="Disordered" evidence="2">
    <location>
        <begin position="13"/>
        <end position="49"/>
    </location>
</feature>
<feature type="coiled-coil region" evidence="1">
    <location>
        <begin position="413"/>
        <end position="440"/>
    </location>
</feature>
<feature type="domain" description="Protein CR006 P-loop" evidence="3">
    <location>
        <begin position="90"/>
        <end position="828"/>
    </location>
</feature>
<keyword evidence="5" id="KW-1185">Reference proteome</keyword>
<evidence type="ECO:0000256" key="1">
    <source>
        <dbReference type="SAM" id="Coils"/>
    </source>
</evidence>
<reference evidence="4" key="1">
    <citation type="submission" date="2022-03" db="EMBL/GenBank/DDBJ databases">
        <authorList>
            <person name="Woo C.Y."/>
        </authorList>
    </citation>
    <scope>NUCLEOTIDE SEQUENCE</scope>
    <source>
        <strain evidence="4">CYS-02</strain>
    </source>
</reference>
<evidence type="ECO:0000259" key="3">
    <source>
        <dbReference type="Pfam" id="PF13166"/>
    </source>
</evidence>
<keyword evidence="1" id="KW-0175">Coiled coil</keyword>
<dbReference type="EMBL" id="JALGBI010000003">
    <property type="protein sequence ID" value="MCJ0765961.1"/>
    <property type="molecule type" value="Genomic_DNA"/>
</dbReference>
<evidence type="ECO:0000256" key="2">
    <source>
        <dbReference type="SAM" id="MobiDB-lite"/>
    </source>
</evidence>
<dbReference type="SUPFAM" id="SSF52540">
    <property type="entry name" value="P-loop containing nucleoside triphosphate hydrolases"/>
    <property type="match status" value="1"/>
</dbReference>
<feature type="coiled-coil region" evidence="1">
    <location>
        <begin position="190"/>
        <end position="220"/>
    </location>
</feature>
<organism evidence="4 5">
    <name type="scientific">Variovorax terrae</name>
    <dbReference type="NCBI Taxonomy" id="2923278"/>
    <lineage>
        <taxon>Bacteria</taxon>
        <taxon>Pseudomonadati</taxon>
        <taxon>Pseudomonadota</taxon>
        <taxon>Betaproteobacteria</taxon>
        <taxon>Burkholderiales</taxon>
        <taxon>Comamonadaceae</taxon>
        <taxon>Variovorax</taxon>
    </lineage>
</organism>
<evidence type="ECO:0000313" key="4">
    <source>
        <dbReference type="EMBL" id="MCJ0765961.1"/>
    </source>
</evidence>
<gene>
    <name evidence="4" type="ORF">MMF98_22325</name>
</gene>
<dbReference type="InterPro" id="IPR027417">
    <property type="entry name" value="P-loop_NTPase"/>
</dbReference>
<sequence>MATALPVCRTARQAERAGPKLEAGPKASVMRKAGEASRAKDERLANLEQRDPRSGDAMGLFVYHLFCKQMLPRQNKEVPRMIVCINRLKQFGIFNDFNGTKIQKFGRYNLVYGWNGTGKSTLSNLFSCFELRSMVPRFSAGQFSVVLEDGSTITEATLPSSQLNIHVFNQRFVHENIDWDKSVKSILLIAKEKIDELQKLEKLKGELQSKKKAHDDKQSDIKKQREALEKFLTNAAKKMKLGLQAIDTSDSYYLNYDRRKLANFIQNNGEAIVKVESVLPDEKVIDLTNAAKPDQLPSINFSSTAIEPDYFKKAAGRIRDLIGTTAVNQAVQRLTDNPDIRDWVQTGLEIHKNHDSQSCEFCGSPLTQLRAEALAAHFSKEFTEFQNRLQNAATWIESQGAPANQLPAAAEFYKELSAEAEKLQKEYASAAEKIDQQMEGWREALKAKITDPGKTDIQIADVVEDDVTNFNEILKSIAALVGKHNNKTSNFKFETSKSKVALELHFAAAEVQEFDYAGSEKKCNDLESEAKTDYKEIEKLGQEVGAIEALLSNETVGAKEFNDILHRFIGRSELCLSFNQKKKGYEIIRNGVGEHDGNLSEGEKTAIAFVYFITKLKENGNNIKDTIVVVDDPVSSFDSNHLFHAYSFLRTQCAEAKQLFVLTHNFTYFKLVRDWFTGTNRNRVAKGKAENCFFYRLDAPPGSPRHSLLVDADDSLKNYGSEYHYIFKKLYEYRAHTTLNRDEAFLTANLARKLVESFFTFKYPKRRSDISQLMDVGLKDCTITTPELKEKIYRFINKYSHSDVIEITEESAENLAGESHSVIGHIFQWLEEVDKKHYDEMIQVATA</sequence>
<dbReference type="Pfam" id="PF13166">
    <property type="entry name" value="AAA_13"/>
    <property type="match status" value="1"/>
</dbReference>
<dbReference type="Proteomes" id="UP001139447">
    <property type="component" value="Unassembled WGS sequence"/>
</dbReference>
<dbReference type="Gene3D" id="3.40.50.300">
    <property type="entry name" value="P-loop containing nucleotide triphosphate hydrolases"/>
    <property type="match status" value="1"/>
</dbReference>